<keyword evidence="5 8" id="KW-0548">Nucleotidyltransferase</keyword>
<dbReference type="PANTHER" id="PTHR10102">
    <property type="entry name" value="DNA-DIRECTED RNA POLYMERASE, MITOCHONDRIAL"/>
    <property type="match status" value="1"/>
</dbReference>
<evidence type="ECO:0000256" key="3">
    <source>
        <dbReference type="ARBA" id="ARBA00022478"/>
    </source>
</evidence>
<reference evidence="10" key="1">
    <citation type="journal article" date="2019" name="Plant J.">
        <title>Chlorella vulgaris genome assembly and annotation reveals the molecular basis for metabolic acclimation to high light conditions.</title>
        <authorList>
            <person name="Cecchin M."/>
            <person name="Marcolungo L."/>
            <person name="Rossato M."/>
            <person name="Girolomoni L."/>
            <person name="Cosentino E."/>
            <person name="Cuine S."/>
            <person name="Li-Beisson Y."/>
            <person name="Delledonne M."/>
            <person name="Ballottari M."/>
        </authorList>
    </citation>
    <scope>NUCLEOTIDE SEQUENCE</scope>
    <source>
        <strain evidence="10">211/11P</strain>
    </source>
</reference>
<evidence type="ECO:0000256" key="8">
    <source>
        <dbReference type="RuleBase" id="RU003805"/>
    </source>
</evidence>
<feature type="domain" description="DNA-directed RNA polymerase N-terminal" evidence="9">
    <location>
        <begin position="158"/>
        <end position="553"/>
    </location>
</feature>
<dbReference type="SUPFAM" id="SSF56672">
    <property type="entry name" value="DNA/RNA polymerases"/>
    <property type="match status" value="2"/>
</dbReference>
<evidence type="ECO:0000256" key="4">
    <source>
        <dbReference type="ARBA" id="ARBA00022679"/>
    </source>
</evidence>
<dbReference type="GO" id="GO:0034245">
    <property type="term" value="C:mitochondrial DNA-directed RNA polymerase complex"/>
    <property type="evidence" value="ECO:0007669"/>
    <property type="project" value="TreeGrafter"/>
</dbReference>
<dbReference type="Pfam" id="PF14700">
    <property type="entry name" value="RPOL_N"/>
    <property type="match status" value="1"/>
</dbReference>
<dbReference type="FunFam" id="1.10.150.20:FF:000041">
    <property type="entry name" value="DNA-directed RNA polymerase"/>
    <property type="match status" value="1"/>
</dbReference>
<dbReference type="Pfam" id="PF00940">
    <property type="entry name" value="RNA_pol"/>
    <property type="match status" value="2"/>
</dbReference>
<dbReference type="GO" id="GO:0003899">
    <property type="term" value="F:DNA-directed RNA polymerase activity"/>
    <property type="evidence" value="ECO:0007669"/>
    <property type="project" value="UniProtKB-EC"/>
</dbReference>
<comment type="similarity">
    <text evidence="1 8">Belongs to the phage and mitochondrial RNA polymerase family.</text>
</comment>
<evidence type="ECO:0000313" key="11">
    <source>
        <dbReference type="Proteomes" id="UP001055712"/>
    </source>
</evidence>
<dbReference type="EMBL" id="SIDB01000007">
    <property type="protein sequence ID" value="KAI3430598.1"/>
    <property type="molecule type" value="Genomic_DNA"/>
</dbReference>
<evidence type="ECO:0000259" key="9">
    <source>
        <dbReference type="SMART" id="SM01311"/>
    </source>
</evidence>
<keyword evidence="11" id="KW-1185">Reference proteome</keyword>
<name>A0A9D4TNM8_CHLVU</name>
<dbReference type="Proteomes" id="UP001055712">
    <property type="component" value="Unassembled WGS sequence"/>
</dbReference>
<accession>A0A9D4TNM8</accession>
<protein>
    <recommendedName>
        <fullName evidence="2 8">DNA-directed RNA polymerase</fullName>
        <ecNumber evidence="2 8">2.7.7.6</ecNumber>
    </recommendedName>
</protein>
<dbReference type="Gene3D" id="1.10.287.280">
    <property type="match status" value="1"/>
</dbReference>
<proteinExistence type="inferred from homology"/>
<organism evidence="10 11">
    <name type="scientific">Chlorella vulgaris</name>
    <name type="common">Green alga</name>
    <dbReference type="NCBI Taxonomy" id="3077"/>
    <lineage>
        <taxon>Eukaryota</taxon>
        <taxon>Viridiplantae</taxon>
        <taxon>Chlorophyta</taxon>
        <taxon>core chlorophytes</taxon>
        <taxon>Trebouxiophyceae</taxon>
        <taxon>Chlorellales</taxon>
        <taxon>Chlorellaceae</taxon>
        <taxon>Chlorella clade</taxon>
        <taxon>Chlorella</taxon>
    </lineage>
</organism>
<reference evidence="10" key="2">
    <citation type="submission" date="2020-11" db="EMBL/GenBank/DDBJ databases">
        <authorList>
            <person name="Cecchin M."/>
            <person name="Marcolungo L."/>
            <person name="Rossato M."/>
            <person name="Girolomoni L."/>
            <person name="Cosentino E."/>
            <person name="Cuine S."/>
            <person name="Li-Beisson Y."/>
            <person name="Delledonne M."/>
            <person name="Ballottari M."/>
        </authorList>
    </citation>
    <scope>NUCLEOTIDE SEQUENCE</scope>
    <source>
        <strain evidence="10">211/11P</strain>
        <tissue evidence="10">Whole cell</tissue>
    </source>
</reference>
<dbReference type="InterPro" id="IPR046950">
    <property type="entry name" value="DNA-dir_Rpol_C_phage-type"/>
</dbReference>
<dbReference type="EC" id="2.7.7.6" evidence="2 8"/>
<comment type="catalytic activity">
    <reaction evidence="7 8">
        <text>RNA(n) + a ribonucleoside 5'-triphosphate = RNA(n+1) + diphosphate</text>
        <dbReference type="Rhea" id="RHEA:21248"/>
        <dbReference type="Rhea" id="RHEA-COMP:14527"/>
        <dbReference type="Rhea" id="RHEA-COMP:17342"/>
        <dbReference type="ChEBI" id="CHEBI:33019"/>
        <dbReference type="ChEBI" id="CHEBI:61557"/>
        <dbReference type="ChEBI" id="CHEBI:140395"/>
        <dbReference type="EC" id="2.7.7.6"/>
    </reaction>
</comment>
<dbReference type="PANTHER" id="PTHR10102:SF0">
    <property type="entry name" value="DNA-DIRECTED RNA POLYMERASE, MITOCHONDRIAL"/>
    <property type="match status" value="1"/>
</dbReference>
<dbReference type="GO" id="GO:0003677">
    <property type="term" value="F:DNA binding"/>
    <property type="evidence" value="ECO:0007669"/>
    <property type="project" value="InterPro"/>
</dbReference>
<dbReference type="InterPro" id="IPR043502">
    <property type="entry name" value="DNA/RNA_pol_sf"/>
</dbReference>
<dbReference type="PROSITE" id="PS00900">
    <property type="entry name" value="RNA_POL_PHAGE_1"/>
    <property type="match status" value="1"/>
</dbReference>
<dbReference type="Gene3D" id="1.10.1320.10">
    <property type="entry name" value="DNA-directed RNA polymerase, N-terminal domain"/>
    <property type="match status" value="2"/>
</dbReference>
<dbReference type="OrthoDB" id="276422at2759"/>
<dbReference type="GO" id="GO:0006390">
    <property type="term" value="P:mitochondrial transcription"/>
    <property type="evidence" value="ECO:0007669"/>
    <property type="project" value="TreeGrafter"/>
</dbReference>
<keyword evidence="6 8" id="KW-0804">Transcription</keyword>
<evidence type="ECO:0000256" key="2">
    <source>
        <dbReference type="ARBA" id="ARBA00012418"/>
    </source>
</evidence>
<evidence type="ECO:0000256" key="5">
    <source>
        <dbReference type="ARBA" id="ARBA00022695"/>
    </source>
</evidence>
<sequence>MDPSGGGAAIARMLLRTLQRLEGPSPAARAPPGYLRAFTAEAAPQAVETAAATAAADAAATTGRYAAAAAAAGTHAAPAARVSGPAGRVMHEDRHARVRLASFLGLTEVLEQQQVQLAAGVVGVGQHRSMSPALRAMTWHQSHMDDSPAGRELRRNWQRQVILETKALEATRARYQKEALSAISRGQAASALPEARQMLLRWFAPLTAAIQREQQRIILGARGIDRKVYGPYLLLLEAEQLAVLTMHSVINSIVAPEEAGGGAFSSPGQARVTRLSLNLGKAVEAQVNLEKLQAEAHTHNLLRAEVKDLYLQGYELRQRLQTMREVDPAAALSDAEWQQWLAIGNRLRDLGEVPALDAHDWFVKHDFEDRLRRLAAAVQVPKEGSTTVRRVDAAARRVLQGQEASWHSDILAKIGVVLMKLLCDSCKIDLKRAGGGIQSVPAFWHKLELGHDGSARGIWKRYGLLCAHEQIMAKIKPHQMVEVFMPQYLPMLVPPVPWLRNNLGGHLTLRNTVMRIRGSRLQQEMLDAADAEWVEGRGPGISKIYDALNSLGSTAWSINQDVFRVVETVWAWGGGVCDIPPKINLPVPRDIQPGFRQHRNAPGQLLFYAAARPEMRERRQEMARVSKKNRELHSLRCDMEYKLAIAREFAKEPRFYFPHNVDFRGRAYPMHPHLNHLGADLSRGLLQFAEGRPLGDHGMFWLYVQAANLWGQGVDKLPLWGRHKWVEDHLAQIVENARDPFRLNVYLSKRRGGQLSRSEQREVLRELMSSAAQPGQIAYWWQAENPFQFLATCNEIHKAYASGNPESFVSRMPVHQDGSCNGLQHYAALGRDLLGGHAVNLCPTDRPQDVYSEISSLVRRRVGIDAAAGIPEAIALVRDTQVDRKLVKQTVMTSVYGVTFVGARAQIGNRLKERGFEDNQFMYKVSCYSAKVTLECLHEMFESAKHTMHWLSECARMIAKEGHSVMWHTPLGLPVVQPYRRKDRQHVRTLLQRLVLVKNNDDLPIMKQRQRTAFPPNYIHSIDSSHMMLTAIACQEEGIDFAGVHDSFWTHAGTVERMNDLLREKFIELHSQPLLERLLEEFQQNYPGIEFPPLPPKGDLDLDQLREAAYFFS</sequence>
<dbReference type="InterPro" id="IPR037159">
    <property type="entry name" value="RNA_POL_N_sf"/>
</dbReference>
<dbReference type="AlphaFoldDB" id="A0A9D4TNM8"/>
<dbReference type="InterPro" id="IPR029262">
    <property type="entry name" value="RPOL_N"/>
</dbReference>
<evidence type="ECO:0000256" key="7">
    <source>
        <dbReference type="ARBA" id="ARBA00048552"/>
    </source>
</evidence>
<evidence type="ECO:0000256" key="6">
    <source>
        <dbReference type="ARBA" id="ARBA00023163"/>
    </source>
</evidence>
<comment type="caution">
    <text evidence="10">The sequence shown here is derived from an EMBL/GenBank/DDBJ whole genome shotgun (WGS) entry which is preliminary data.</text>
</comment>
<dbReference type="PROSITE" id="PS00489">
    <property type="entry name" value="RNA_POL_PHAGE_2"/>
    <property type="match status" value="1"/>
</dbReference>
<evidence type="ECO:0000313" key="10">
    <source>
        <dbReference type="EMBL" id="KAI3430598.1"/>
    </source>
</evidence>
<keyword evidence="4 8" id="KW-0808">Transferase</keyword>
<keyword evidence="3 8" id="KW-0240">DNA-directed RNA polymerase</keyword>
<dbReference type="SMART" id="SM01311">
    <property type="entry name" value="RPOL_N"/>
    <property type="match status" value="1"/>
</dbReference>
<gene>
    <name evidence="10" type="ORF">D9Q98_005191</name>
</gene>
<dbReference type="InterPro" id="IPR002092">
    <property type="entry name" value="DNA-dir_Rpol_phage-type"/>
</dbReference>
<comment type="function">
    <text evidence="8">DNA-dependent RNA polymerase catalyzes the transcription of DNA into RNA using the four ribonucleoside triphosphates as substrates.</text>
</comment>
<dbReference type="Gene3D" id="1.10.150.20">
    <property type="entry name" value="5' to 3' exonuclease, C-terminal subdomain"/>
    <property type="match status" value="1"/>
</dbReference>
<evidence type="ECO:0000256" key="1">
    <source>
        <dbReference type="ARBA" id="ARBA00009493"/>
    </source>
</evidence>